<evidence type="ECO:0000256" key="5">
    <source>
        <dbReference type="SAM" id="SignalP"/>
    </source>
</evidence>
<dbReference type="GO" id="GO:0009306">
    <property type="term" value="P:protein secretion"/>
    <property type="evidence" value="ECO:0007669"/>
    <property type="project" value="InterPro"/>
</dbReference>
<dbReference type="OrthoDB" id="7784409at2"/>
<feature type="chain" id="PRO_5012191632" description="Translocation and assembly module TamB C-terminal domain-containing protein" evidence="5">
    <location>
        <begin position="20"/>
        <end position="1317"/>
    </location>
</feature>
<reference evidence="7 8" key="1">
    <citation type="submission" date="2017-03" db="EMBL/GenBank/DDBJ databases">
        <authorList>
            <person name="Afonso C.L."/>
            <person name="Miller P.J."/>
            <person name="Scott M.A."/>
            <person name="Spackman E."/>
            <person name="Goraichik I."/>
            <person name="Dimitrov K.M."/>
            <person name="Suarez D.L."/>
            <person name="Swayne D.E."/>
        </authorList>
    </citation>
    <scope>NUCLEOTIDE SEQUENCE [LARGE SCALE GENOMIC DNA]</scope>
    <source>
        <strain evidence="7 8">CECT 7745</strain>
    </source>
</reference>
<keyword evidence="2" id="KW-0812">Transmembrane</keyword>
<evidence type="ECO:0000313" key="7">
    <source>
        <dbReference type="EMBL" id="SMC11684.1"/>
    </source>
</evidence>
<organism evidence="7 8">
    <name type="scientific">Roseovarius aestuarii</name>
    <dbReference type="NCBI Taxonomy" id="475083"/>
    <lineage>
        <taxon>Bacteria</taxon>
        <taxon>Pseudomonadati</taxon>
        <taxon>Pseudomonadota</taxon>
        <taxon>Alphaproteobacteria</taxon>
        <taxon>Rhodobacterales</taxon>
        <taxon>Roseobacteraceae</taxon>
        <taxon>Roseovarius</taxon>
    </lineage>
</organism>
<comment type="subcellular location">
    <subcellularLocation>
        <location evidence="1">Membrane</location>
        <topology evidence="1">Single-pass membrane protein</topology>
    </subcellularLocation>
</comment>
<proteinExistence type="predicted"/>
<evidence type="ECO:0000256" key="2">
    <source>
        <dbReference type="ARBA" id="ARBA00022692"/>
    </source>
</evidence>
<sequence>MRRLLIICLAMVWPLVAGAQDDDNDEDKGRIVRYLEETLSSLGRDVQIAGFQGALSSQVSMDRMTIADADGVWLTLTGAVLDWNRTAILRGEIEIERISAEKIDIARLPVSDEPASPEASAGFSLPDLPVSVDIKTLAAQEVALGAPILGEPITLTVEGAVTLEGGHGQATLSIERLNGPRGMFALVGSYGNVTRQLAIDLALDEAKDGIAATLLNLPGRPALALSVKGDAPIDEFVADIALKSDGEDRLTGRVSTQAVSDEGSPALEDAPERPRIISVDIAGDMTPLFAPQYRPFFGKDVALQSLVQLYPDGRVDLEKLKLQAASLSLEGAFAVSADGLPEKFELMGLLEGPDQEPVVLPIAGPETWVQRAEITALFDASEGDAWIVDADLSGFQRPDMTLAKLNVAANGVIKGGDSRTVTARIDGMARGIEFVDQALTRAIGNALTLGGNVDWSEGEPLNLTDLLLTGEGLELSGAGDVTGLEEAVTFDGAFMARVDDLARLSDIAGRPLSGAVAAELNGEAALLTGAFDLDLNASGRDLSIGIDNVDAALAGESTFSASGKRDENGLRLRAAEVTAAAGTAIASGFLRTDESDFKFAAALDDLGRFVAGAVGPLRVSGNAKQTSAGWLIDTNAQGPGGSDVSVEGTLTGLDTSPGFDGKIRARVDDLTPFSQVAARPLSGSVAAEFEGAATLQTGIFDLDVIVTGNDLSVGIDKLDAALTGESRFAASGKRDENGLTLRAAELASPSLTASAEGFMTPEKADFAFAAAVDDLSRFVSGFAGPVKLSGMAADDGTGWIADVQGSGPFQSVVEGRLSAPDGGEPRAELSGTIGNVGAIIPDLPGSASFSAKAQQQGDSWAIDTTGQGPGGSTFAVAGLIQSDASRAILDIDGILPLALANRRLQPRAAQGVARFDLRLDGPLGLSSLSGQLSTADARVSLPNLQNALTDVDATVTLGGSEAAIKSSAALATGGRLVVDGQVGLQAPFRANLGIQILDAVLRDPKLFETVARGNLIMRGAVQNNLDISGRINLDRTEIRVPSTGLGGGNIPEINHVGEPRDVRQTRRYAGLLDKDEDSSGTSGGGTIGLDVLIAADSRVFVRGRGLDAELGGRFRITGTAADIIPIGGFDLIRGRLDILGKRLTLDEGTARLQGDFVPGLRLVASTVSDDDTVVSIVIEGRADDPEVRFQSQPELPEDEVLARLLFGRELGSLSAFQALQLASAVATLAGKGGPSFAERIRQGTGVDDFSVSTDSEGTATVGVGKYISDNIYTDVQIGDQSNSEINLNIDLSRRTKLRGSLGSDGGTGVGVFFEKDY</sequence>
<gene>
    <name evidence="7" type="ORF">ROA7745_01501</name>
</gene>
<dbReference type="GO" id="GO:0005886">
    <property type="term" value="C:plasma membrane"/>
    <property type="evidence" value="ECO:0007669"/>
    <property type="project" value="InterPro"/>
</dbReference>
<keyword evidence="3" id="KW-1133">Transmembrane helix</keyword>
<dbReference type="GO" id="GO:0097347">
    <property type="term" value="C:TAM protein secretion complex"/>
    <property type="evidence" value="ECO:0007669"/>
    <property type="project" value="TreeGrafter"/>
</dbReference>
<name>A0A1X7BQ62_9RHOB</name>
<keyword evidence="8" id="KW-1185">Reference proteome</keyword>
<dbReference type="EMBL" id="FWXB01000004">
    <property type="protein sequence ID" value="SMC11684.1"/>
    <property type="molecule type" value="Genomic_DNA"/>
</dbReference>
<keyword evidence="4" id="KW-0472">Membrane</keyword>
<feature type="domain" description="Translocation and assembly module TamB C-terminal" evidence="6">
    <location>
        <begin position="968"/>
        <end position="1317"/>
    </location>
</feature>
<dbReference type="RefSeq" id="WP_085799647.1">
    <property type="nucleotide sequence ID" value="NZ_FWXB01000004.1"/>
</dbReference>
<feature type="signal peptide" evidence="5">
    <location>
        <begin position="1"/>
        <end position="19"/>
    </location>
</feature>
<dbReference type="PANTHER" id="PTHR36985">
    <property type="entry name" value="TRANSLOCATION AND ASSEMBLY MODULE SUBUNIT TAMB"/>
    <property type="match status" value="1"/>
</dbReference>
<evidence type="ECO:0000256" key="1">
    <source>
        <dbReference type="ARBA" id="ARBA00004167"/>
    </source>
</evidence>
<accession>A0A1X7BQ62</accession>
<evidence type="ECO:0000259" key="6">
    <source>
        <dbReference type="Pfam" id="PF04357"/>
    </source>
</evidence>
<dbReference type="Proteomes" id="UP000193224">
    <property type="component" value="Unassembled WGS sequence"/>
</dbReference>
<dbReference type="PANTHER" id="PTHR36985:SF1">
    <property type="entry name" value="TRANSLOCATION AND ASSEMBLY MODULE SUBUNIT TAMB"/>
    <property type="match status" value="1"/>
</dbReference>
<evidence type="ECO:0000313" key="8">
    <source>
        <dbReference type="Proteomes" id="UP000193224"/>
    </source>
</evidence>
<dbReference type="InterPro" id="IPR007452">
    <property type="entry name" value="TamB_C"/>
</dbReference>
<evidence type="ECO:0000256" key="4">
    <source>
        <dbReference type="ARBA" id="ARBA00023136"/>
    </source>
</evidence>
<keyword evidence="5" id="KW-0732">Signal</keyword>
<protein>
    <recommendedName>
        <fullName evidence="6">Translocation and assembly module TamB C-terminal domain-containing protein</fullName>
    </recommendedName>
</protein>
<dbReference type="Pfam" id="PF04357">
    <property type="entry name" value="TamB"/>
    <property type="match status" value="1"/>
</dbReference>
<evidence type="ECO:0000256" key="3">
    <source>
        <dbReference type="ARBA" id="ARBA00022989"/>
    </source>
</evidence>